<proteinExistence type="predicted"/>
<evidence type="ECO:0000313" key="1">
    <source>
        <dbReference type="EMBL" id="MPN07828.1"/>
    </source>
</evidence>
<accession>A0A645F0I3</accession>
<comment type="caution">
    <text evidence="1">The sequence shown here is derived from an EMBL/GenBank/DDBJ whole genome shotgun (WGS) entry which is preliminary data.</text>
</comment>
<sequence length="107" mass="11879">MVHRRDLAVHQRFGMHDAPTEGFANRLVAEADAEQRNLAGEFLDRRQRHAGLRRRAGAGRNDQIVGLEAGDLGQRDGVVAEDFHLLAKFAEIMDEVVGEAVVVVDHQ</sequence>
<reference evidence="1" key="1">
    <citation type="submission" date="2019-08" db="EMBL/GenBank/DDBJ databases">
        <authorList>
            <person name="Kucharzyk K."/>
            <person name="Murdoch R.W."/>
            <person name="Higgins S."/>
            <person name="Loffler F."/>
        </authorList>
    </citation>
    <scope>NUCLEOTIDE SEQUENCE</scope>
</reference>
<dbReference type="AlphaFoldDB" id="A0A645F0I3"/>
<dbReference type="EMBL" id="VSSQ01053830">
    <property type="protein sequence ID" value="MPN07828.1"/>
    <property type="molecule type" value="Genomic_DNA"/>
</dbReference>
<name>A0A645F0I3_9ZZZZ</name>
<organism evidence="1">
    <name type="scientific">bioreactor metagenome</name>
    <dbReference type="NCBI Taxonomy" id="1076179"/>
    <lineage>
        <taxon>unclassified sequences</taxon>
        <taxon>metagenomes</taxon>
        <taxon>ecological metagenomes</taxon>
    </lineage>
</organism>
<gene>
    <name evidence="1" type="ORF">SDC9_155100</name>
</gene>
<protein>
    <submittedName>
        <fullName evidence="1">Uncharacterized protein</fullName>
    </submittedName>
</protein>